<feature type="transmembrane region" description="Helical" evidence="1">
    <location>
        <begin position="12"/>
        <end position="28"/>
    </location>
</feature>
<feature type="transmembrane region" description="Helical" evidence="1">
    <location>
        <begin position="34"/>
        <end position="51"/>
    </location>
</feature>
<sequence>MYKLSILQSKIVIFFTSSFIVVSIIWFITDCSRLEPLTILFGGIASLANFIKYSPNYASKRIKGRDSFNYSSNNGNFNIGEDDAIFTTKWSKASDTSIYLYNDPPNIDKIALAKGVYDFYEIRNPDVFDFTSRTRKLNEGEIAILVNKKGFYCLIKVVDIKDDSRNDDRDELTIEWIINPDRQKDFS</sequence>
<dbReference type="EMBL" id="JTJR01000035">
    <property type="protein sequence ID" value="OBX04020.1"/>
    <property type="molecule type" value="Genomic_DNA"/>
</dbReference>
<accession>A0A1A7PS88</accession>
<dbReference type="AlphaFoldDB" id="A0A1A7PS88"/>
<gene>
    <name evidence="2" type="ORF">QV06_09050</name>
</gene>
<evidence type="ECO:0000313" key="2">
    <source>
        <dbReference type="EMBL" id="OBX04020.1"/>
    </source>
</evidence>
<comment type="caution">
    <text evidence="2">The sequence shown here is derived from an EMBL/GenBank/DDBJ whole genome shotgun (WGS) entry which is preliminary data.</text>
</comment>
<dbReference type="RefSeq" id="WP_065237857.1">
    <property type="nucleotide sequence ID" value="NZ_JTJR01000035.1"/>
</dbReference>
<organism evidence="2 3">
    <name type="scientific">Gallibacterium genomosp. 3</name>
    <dbReference type="NCBI Taxonomy" id="505345"/>
    <lineage>
        <taxon>Bacteria</taxon>
        <taxon>Pseudomonadati</taxon>
        <taxon>Pseudomonadota</taxon>
        <taxon>Gammaproteobacteria</taxon>
        <taxon>Pasteurellales</taxon>
        <taxon>Pasteurellaceae</taxon>
        <taxon>Gallibacterium</taxon>
    </lineage>
</organism>
<evidence type="ECO:0000313" key="3">
    <source>
        <dbReference type="Proteomes" id="UP000092626"/>
    </source>
</evidence>
<dbReference type="STRING" id="505345.QV06_09050"/>
<name>A0A1A7PS88_9PAST</name>
<reference evidence="2 3" key="1">
    <citation type="submission" date="2014-11" db="EMBL/GenBank/DDBJ databases">
        <title>Pan-genome of Gallibacterium spp.</title>
        <authorList>
            <person name="Kudirkiene E."/>
            <person name="Bojesen A.M."/>
        </authorList>
    </citation>
    <scope>NUCLEOTIDE SEQUENCE [LARGE SCALE GENOMIC DNA]</scope>
    <source>
        <strain evidence="2 3">59/S3/89</strain>
    </source>
</reference>
<protein>
    <submittedName>
        <fullName evidence="2">Uncharacterized protein</fullName>
    </submittedName>
</protein>
<keyword evidence="1" id="KW-0472">Membrane</keyword>
<keyword evidence="1" id="KW-0812">Transmembrane</keyword>
<dbReference type="Proteomes" id="UP000092626">
    <property type="component" value="Unassembled WGS sequence"/>
</dbReference>
<proteinExistence type="predicted"/>
<keyword evidence="1" id="KW-1133">Transmembrane helix</keyword>
<evidence type="ECO:0000256" key="1">
    <source>
        <dbReference type="SAM" id="Phobius"/>
    </source>
</evidence>